<comment type="caution">
    <text evidence="1">The sequence shown here is derived from an EMBL/GenBank/DDBJ whole genome shotgun (WGS) entry which is preliminary data.</text>
</comment>
<name>A0A834SV95_9FABA</name>
<gene>
    <name evidence="1" type="ORF">G2W53_031916</name>
</gene>
<dbReference type="AlphaFoldDB" id="A0A834SV95"/>
<dbReference type="Proteomes" id="UP000634136">
    <property type="component" value="Unassembled WGS sequence"/>
</dbReference>
<accession>A0A834SV95</accession>
<dbReference type="OrthoDB" id="5835829at2759"/>
<organism evidence="1 2">
    <name type="scientific">Senna tora</name>
    <dbReference type="NCBI Taxonomy" id="362788"/>
    <lineage>
        <taxon>Eukaryota</taxon>
        <taxon>Viridiplantae</taxon>
        <taxon>Streptophyta</taxon>
        <taxon>Embryophyta</taxon>
        <taxon>Tracheophyta</taxon>
        <taxon>Spermatophyta</taxon>
        <taxon>Magnoliopsida</taxon>
        <taxon>eudicotyledons</taxon>
        <taxon>Gunneridae</taxon>
        <taxon>Pentapetalae</taxon>
        <taxon>rosids</taxon>
        <taxon>fabids</taxon>
        <taxon>Fabales</taxon>
        <taxon>Fabaceae</taxon>
        <taxon>Caesalpinioideae</taxon>
        <taxon>Cassia clade</taxon>
        <taxon>Senna</taxon>
    </lineage>
</organism>
<dbReference type="EMBL" id="JAAIUW010000010">
    <property type="protein sequence ID" value="KAF7810940.1"/>
    <property type="molecule type" value="Genomic_DNA"/>
</dbReference>
<evidence type="ECO:0000313" key="1">
    <source>
        <dbReference type="EMBL" id="KAF7810940.1"/>
    </source>
</evidence>
<reference evidence="1" key="1">
    <citation type="submission" date="2020-09" db="EMBL/GenBank/DDBJ databases">
        <title>Genome-Enabled Discovery of Anthraquinone Biosynthesis in Senna tora.</title>
        <authorList>
            <person name="Kang S.-H."/>
            <person name="Pandey R.P."/>
            <person name="Lee C.-M."/>
            <person name="Sim J.-S."/>
            <person name="Jeong J.-T."/>
            <person name="Choi B.-S."/>
            <person name="Jung M."/>
            <person name="Ginzburg D."/>
            <person name="Zhao K."/>
            <person name="Won S.Y."/>
            <person name="Oh T.-J."/>
            <person name="Yu Y."/>
            <person name="Kim N.-H."/>
            <person name="Lee O.R."/>
            <person name="Lee T.-H."/>
            <person name="Bashyal P."/>
            <person name="Kim T.-S."/>
            <person name="Lee W.-H."/>
            <person name="Kawkins C."/>
            <person name="Kim C.-K."/>
            <person name="Kim J.S."/>
            <person name="Ahn B.O."/>
            <person name="Rhee S.Y."/>
            <person name="Sohng J.K."/>
        </authorList>
    </citation>
    <scope>NUCLEOTIDE SEQUENCE</scope>
    <source>
        <tissue evidence="1">Leaf</tissue>
    </source>
</reference>
<keyword evidence="2" id="KW-1185">Reference proteome</keyword>
<protein>
    <submittedName>
        <fullName evidence="1">Uncharacterized protein</fullName>
    </submittedName>
</protein>
<sequence length="34" mass="3927">MGSMGNEYCCFTQLKKRMGFLPWLQANEEGVFPL</sequence>
<proteinExistence type="predicted"/>
<evidence type="ECO:0000313" key="2">
    <source>
        <dbReference type="Proteomes" id="UP000634136"/>
    </source>
</evidence>